<organism evidence="8 9">
    <name type="scientific">Kineococcus xinjiangensis</name>
    <dbReference type="NCBI Taxonomy" id="512762"/>
    <lineage>
        <taxon>Bacteria</taxon>
        <taxon>Bacillati</taxon>
        <taxon>Actinomycetota</taxon>
        <taxon>Actinomycetes</taxon>
        <taxon>Kineosporiales</taxon>
        <taxon>Kineosporiaceae</taxon>
        <taxon>Kineococcus</taxon>
    </lineage>
</organism>
<dbReference type="SUPFAM" id="SSF140864">
    <property type="entry name" value="TROVE domain-like"/>
    <property type="match status" value="1"/>
</dbReference>
<dbReference type="Proteomes" id="UP000239485">
    <property type="component" value="Unassembled WGS sequence"/>
</dbReference>
<accession>A0A2S6IUI3</accession>
<dbReference type="GO" id="GO:1990904">
    <property type="term" value="C:ribonucleoprotein complex"/>
    <property type="evidence" value="ECO:0007669"/>
    <property type="project" value="UniProtKB-KW"/>
</dbReference>
<evidence type="ECO:0000256" key="1">
    <source>
        <dbReference type="ARBA" id="ARBA00004496"/>
    </source>
</evidence>
<evidence type="ECO:0000259" key="7">
    <source>
        <dbReference type="PROSITE" id="PS50988"/>
    </source>
</evidence>
<keyword evidence="6" id="KW-0687">Ribonucleoprotein</keyword>
<comment type="caution">
    <text evidence="8">The sequence shown here is derived from an EMBL/GenBank/DDBJ whole genome shotgun (WGS) entry which is preliminary data.</text>
</comment>
<protein>
    <submittedName>
        <fullName evidence="8">TROVE domain-containing protein</fullName>
    </submittedName>
</protein>
<dbReference type="InterPro" id="IPR040322">
    <property type="entry name" value="TROVE2"/>
</dbReference>
<evidence type="ECO:0000256" key="6">
    <source>
        <dbReference type="ARBA" id="ARBA00023274"/>
    </source>
</evidence>
<evidence type="ECO:0000256" key="4">
    <source>
        <dbReference type="ARBA" id="ARBA00022723"/>
    </source>
</evidence>
<dbReference type="EMBL" id="PTJD01000003">
    <property type="protein sequence ID" value="PPK97795.1"/>
    <property type="molecule type" value="Genomic_DNA"/>
</dbReference>
<evidence type="ECO:0000256" key="5">
    <source>
        <dbReference type="ARBA" id="ARBA00022884"/>
    </source>
</evidence>
<dbReference type="Pfam" id="PF05731">
    <property type="entry name" value="TROVE"/>
    <property type="match status" value="1"/>
</dbReference>
<dbReference type="InterPro" id="IPR008858">
    <property type="entry name" value="TROVE_dom"/>
</dbReference>
<keyword evidence="3" id="KW-0963">Cytoplasm</keyword>
<keyword evidence="4" id="KW-0479">Metal-binding</keyword>
<dbReference type="GO" id="GO:0046872">
    <property type="term" value="F:metal ion binding"/>
    <property type="evidence" value="ECO:0007669"/>
    <property type="project" value="UniProtKB-KW"/>
</dbReference>
<feature type="domain" description="TROVE" evidence="7">
    <location>
        <begin position="23"/>
        <end position="375"/>
    </location>
</feature>
<sequence>MARFSGIRQRLLGRAPQRTLERTTTHEGGAAFVRDARSDLFLLAAVNMVGQDSFYEGAGERDERFRRLVHAVTVQDPDWVARFVPFLRNEMNMRTAAVVMAAESARARRDLAVLHSRPDPATTSIRRMVDSALQRADEPAEFLGYWWSRYGKAMPKGVQRGLADAVTRLYDERAVLRYDGNSRAIRMADVVELVHPTPRAPWQSQLFRALLDERHHGDRSAPQEEVRALSARDRLVRLAPAERHALARLVRAGDAAATAEFEAATAGQWEWVRSWLGEAPPADGLTPAEQWELVIPLMGVMALVRNLRGFDEAGVSDEVAATVAAKLADPDVVARSRMFPYRFLSAALEAPSPRWAWPLEQAVRASTAAVPALGGRTLVLCDTSASMSTPVSQRSKVQHVDVGALFAAVLACRGERVDLVAFASGWEGVPVRPAEGVLRTVQRVRGRIGAVGHGTETAAALRASYAGHDRVVIVSDMQAFADARWGRGASVSTAAPAHVPVYGVNTTGYAPAALDLSERNRYEIGGFSDKLFSMIAMVEGGRDAGWPF</sequence>
<dbReference type="PANTHER" id="PTHR14202:SF0">
    <property type="entry name" value="RNA-BINDING PROTEIN RO60"/>
    <property type="match status" value="1"/>
</dbReference>
<dbReference type="GO" id="GO:0005737">
    <property type="term" value="C:cytoplasm"/>
    <property type="evidence" value="ECO:0007669"/>
    <property type="project" value="UniProtKB-SubCell"/>
</dbReference>
<dbReference type="RefSeq" id="WP_104431937.1">
    <property type="nucleotide sequence ID" value="NZ_PTJD01000003.1"/>
</dbReference>
<evidence type="ECO:0000313" key="8">
    <source>
        <dbReference type="EMBL" id="PPK97795.1"/>
    </source>
</evidence>
<keyword evidence="5" id="KW-0694">RNA-binding</keyword>
<dbReference type="PROSITE" id="PS50988">
    <property type="entry name" value="TROVE"/>
    <property type="match status" value="1"/>
</dbReference>
<keyword evidence="9" id="KW-1185">Reference proteome</keyword>
<dbReference type="SUPFAM" id="SSF53300">
    <property type="entry name" value="vWA-like"/>
    <property type="match status" value="1"/>
</dbReference>
<reference evidence="8 9" key="1">
    <citation type="submission" date="2018-02" db="EMBL/GenBank/DDBJ databases">
        <title>Genomic Encyclopedia of Archaeal and Bacterial Type Strains, Phase II (KMG-II): from individual species to whole genera.</title>
        <authorList>
            <person name="Goeker M."/>
        </authorList>
    </citation>
    <scope>NUCLEOTIDE SEQUENCE [LARGE SCALE GENOMIC DNA]</scope>
    <source>
        <strain evidence="8 9">DSM 22857</strain>
    </source>
</reference>
<comment type="similarity">
    <text evidence="2">Belongs to the Ro 60 kDa family.</text>
</comment>
<dbReference type="AlphaFoldDB" id="A0A2S6IUI3"/>
<evidence type="ECO:0000313" key="9">
    <source>
        <dbReference type="Proteomes" id="UP000239485"/>
    </source>
</evidence>
<evidence type="ECO:0000256" key="3">
    <source>
        <dbReference type="ARBA" id="ARBA00022490"/>
    </source>
</evidence>
<proteinExistence type="inferred from homology"/>
<dbReference type="PANTHER" id="PTHR14202">
    <property type="entry name" value="60 KDA RIBONUCLEOPROTEIN SSA/RO"/>
    <property type="match status" value="1"/>
</dbReference>
<gene>
    <name evidence="8" type="ORF">CLV92_103330</name>
</gene>
<evidence type="ECO:0000256" key="2">
    <source>
        <dbReference type="ARBA" id="ARBA00007814"/>
    </source>
</evidence>
<dbReference type="Gene3D" id="3.40.50.410">
    <property type="entry name" value="von Willebrand factor, type A domain"/>
    <property type="match status" value="1"/>
</dbReference>
<comment type="subcellular location">
    <subcellularLocation>
        <location evidence="1">Cytoplasm</location>
    </subcellularLocation>
</comment>
<name>A0A2S6IUI3_9ACTN</name>
<dbReference type="InterPro" id="IPR036465">
    <property type="entry name" value="vWFA_dom_sf"/>
</dbReference>
<dbReference type="GO" id="GO:0003723">
    <property type="term" value="F:RNA binding"/>
    <property type="evidence" value="ECO:0007669"/>
    <property type="project" value="UniProtKB-KW"/>
</dbReference>
<dbReference type="OrthoDB" id="208855at2"/>
<dbReference type="InterPro" id="IPR037214">
    <property type="entry name" value="TROVE_dom_sf"/>
</dbReference>